<dbReference type="Gramene" id="LPERR01G24220.1">
    <property type="protein sequence ID" value="LPERR01G24220.1"/>
    <property type="gene ID" value="LPERR01G24220"/>
</dbReference>
<dbReference type="InterPro" id="IPR036404">
    <property type="entry name" value="Jacalin-like_lectin_dom_sf"/>
</dbReference>
<dbReference type="InterPro" id="IPR001229">
    <property type="entry name" value="Jacalin-like_lectin_dom"/>
</dbReference>
<keyword evidence="1" id="KW-0430">Lectin</keyword>
<dbReference type="Proteomes" id="UP000032180">
    <property type="component" value="Chromosome 1"/>
</dbReference>
<accession>A0A0D9V4Q9</accession>
<dbReference type="SMART" id="SM00915">
    <property type="entry name" value="Jacalin"/>
    <property type="match status" value="1"/>
</dbReference>
<protein>
    <recommendedName>
        <fullName evidence="2">Jacalin-type lectin domain-containing protein</fullName>
    </recommendedName>
</protein>
<dbReference type="AlphaFoldDB" id="A0A0D9V4Q9"/>
<dbReference type="HOGENOM" id="CLU_078923_3_0_1"/>
<keyword evidence="4" id="KW-1185">Reference proteome</keyword>
<reference evidence="4" key="2">
    <citation type="submission" date="2013-12" db="EMBL/GenBank/DDBJ databases">
        <authorList>
            <person name="Yu Y."/>
            <person name="Lee S."/>
            <person name="de Baynast K."/>
            <person name="Wissotski M."/>
            <person name="Liu L."/>
            <person name="Talag J."/>
            <person name="Goicoechea J."/>
            <person name="Angelova A."/>
            <person name="Jetty R."/>
            <person name="Kudrna D."/>
            <person name="Golser W."/>
            <person name="Rivera L."/>
            <person name="Zhang J."/>
            <person name="Wing R."/>
        </authorList>
    </citation>
    <scope>NUCLEOTIDE SEQUENCE</scope>
</reference>
<dbReference type="CDD" id="cd09612">
    <property type="entry name" value="Jacalin"/>
    <property type="match status" value="1"/>
</dbReference>
<reference evidence="3 4" key="1">
    <citation type="submission" date="2012-08" db="EMBL/GenBank/DDBJ databases">
        <title>Oryza genome evolution.</title>
        <authorList>
            <person name="Wing R.A."/>
        </authorList>
    </citation>
    <scope>NUCLEOTIDE SEQUENCE</scope>
</reference>
<dbReference type="InterPro" id="IPR033734">
    <property type="entry name" value="Jacalin-like_lectin_dom_plant"/>
</dbReference>
<dbReference type="EnsemblPlants" id="LPERR01G24220.1">
    <property type="protein sequence ID" value="LPERR01G24220.1"/>
    <property type="gene ID" value="LPERR01G24220"/>
</dbReference>
<dbReference type="eggNOG" id="ENOG502R60G">
    <property type="taxonomic scope" value="Eukaryota"/>
</dbReference>
<evidence type="ECO:0000313" key="3">
    <source>
        <dbReference type="EnsemblPlants" id="LPERR01G24220.1"/>
    </source>
</evidence>
<evidence type="ECO:0000259" key="2">
    <source>
        <dbReference type="PROSITE" id="PS51752"/>
    </source>
</evidence>
<dbReference type="PANTHER" id="PTHR47293">
    <property type="entry name" value="JACALIN-RELATED LECTIN 3"/>
    <property type="match status" value="1"/>
</dbReference>
<dbReference type="PROSITE" id="PS51752">
    <property type="entry name" value="JACALIN_LECTIN"/>
    <property type="match status" value="1"/>
</dbReference>
<proteinExistence type="predicted"/>
<dbReference type="Pfam" id="PF01419">
    <property type="entry name" value="Jacalin"/>
    <property type="match status" value="1"/>
</dbReference>
<reference evidence="3" key="3">
    <citation type="submission" date="2015-04" db="UniProtKB">
        <authorList>
            <consortium name="EnsemblPlants"/>
        </authorList>
    </citation>
    <scope>IDENTIFICATION</scope>
</reference>
<evidence type="ECO:0000256" key="1">
    <source>
        <dbReference type="ARBA" id="ARBA00022734"/>
    </source>
</evidence>
<dbReference type="GO" id="GO:0030246">
    <property type="term" value="F:carbohydrate binding"/>
    <property type="evidence" value="ECO:0007669"/>
    <property type="project" value="UniProtKB-KW"/>
</dbReference>
<dbReference type="SUPFAM" id="SSF51101">
    <property type="entry name" value="Mannose-binding lectins"/>
    <property type="match status" value="1"/>
</dbReference>
<organism evidence="3 4">
    <name type="scientific">Leersia perrieri</name>
    <dbReference type="NCBI Taxonomy" id="77586"/>
    <lineage>
        <taxon>Eukaryota</taxon>
        <taxon>Viridiplantae</taxon>
        <taxon>Streptophyta</taxon>
        <taxon>Embryophyta</taxon>
        <taxon>Tracheophyta</taxon>
        <taxon>Spermatophyta</taxon>
        <taxon>Magnoliopsida</taxon>
        <taxon>Liliopsida</taxon>
        <taxon>Poales</taxon>
        <taxon>Poaceae</taxon>
        <taxon>BOP clade</taxon>
        <taxon>Oryzoideae</taxon>
        <taxon>Oryzeae</taxon>
        <taxon>Oryzinae</taxon>
        <taxon>Leersia</taxon>
    </lineage>
</organism>
<sequence length="217" mass="23339">MLQPAQAHHHHQTQRRLVASSKAIKVGPWGGVAGTPWDDGAHRGVRSITFTYARFLESMTVEYDRFHGEKHGGGGGDGRNGGSRTEVVKVDYPYEFVTGVSGRCGPVVHGGSPVVRSLTLRTSRGTVHGPFGEAGPGGGVPFDYPMEGGVVVGFSGRSGWWHLDAVGLHVAALRPETLCDTVQERGAAAYRSFVYGDSGTHGSMTLQKRKAFEWCYK</sequence>
<dbReference type="Gene3D" id="2.100.10.30">
    <property type="entry name" value="Jacalin-like lectin domain"/>
    <property type="match status" value="1"/>
</dbReference>
<name>A0A0D9V4Q9_9ORYZ</name>
<dbReference type="PANTHER" id="PTHR47293:SF28">
    <property type="entry name" value="JACALIN-TYPE LECTIN DOMAIN-CONTAINING PROTEIN"/>
    <property type="match status" value="1"/>
</dbReference>
<evidence type="ECO:0000313" key="4">
    <source>
        <dbReference type="Proteomes" id="UP000032180"/>
    </source>
</evidence>
<feature type="domain" description="Jacalin-type lectin" evidence="2">
    <location>
        <begin position="23"/>
        <end position="172"/>
    </location>
</feature>
<dbReference type="STRING" id="77586.A0A0D9V4Q9"/>